<dbReference type="EMBL" id="AHKC01001517">
    <property type="protein sequence ID" value="EKF39221.1"/>
    <property type="molecule type" value="Genomic_DNA"/>
</dbReference>
<keyword evidence="2" id="KW-1185">Reference proteome</keyword>
<accession>K2NW13</accession>
<dbReference type="InterPro" id="IPR001611">
    <property type="entry name" value="Leu-rich_rpt"/>
</dbReference>
<protein>
    <submittedName>
        <fullName evidence="1">Uncharacterized protein</fullName>
    </submittedName>
</protein>
<dbReference type="InterPro" id="IPR032675">
    <property type="entry name" value="LRR_dom_sf"/>
</dbReference>
<dbReference type="Gene3D" id="3.80.10.10">
    <property type="entry name" value="Ribonuclease Inhibitor"/>
    <property type="match status" value="1"/>
</dbReference>
<gene>
    <name evidence="1" type="ORF">MOQ_000556</name>
</gene>
<name>K2NW13_TRYCR</name>
<dbReference type="AlphaFoldDB" id="K2NW13"/>
<evidence type="ECO:0000313" key="2">
    <source>
        <dbReference type="Proteomes" id="UP000007350"/>
    </source>
</evidence>
<organism evidence="1 2">
    <name type="scientific">Trypanosoma cruzi marinkellei</name>
    <dbReference type="NCBI Taxonomy" id="85056"/>
    <lineage>
        <taxon>Eukaryota</taxon>
        <taxon>Discoba</taxon>
        <taxon>Euglenozoa</taxon>
        <taxon>Kinetoplastea</taxon>
        <taxon>Metakinetoplastina</taxon>
        <taxon>Trypanosomatida</taxon>
        <taxon>Trypanosomatidae</taxon>
        <taxon>Trypanosoma</taxon>
        <taxon>Schizotrypanum</taxon>
    </lineage>
</organism>
<sequence length="347" mass="39027">MVMSAAWMYGGGSELIAYTPRFAEIVHDRIDCFVPPAYTRLPVPLQEARTFYTTPADSSANGVAILPTERLGFFLDQEEPNTKHALLKELVGQPEHSCVSSSSSLLSVPHIEDTIASRLRGSLFDASHVTSSELMVELVSHIFLSCTDPKRMSPGCIATVDLSHTLLGTVGLWGPQVHVDTHGNPSWRQKDDICYFPDKRWVRNKIKWYKLKGMALRSLALAYVAPLLWMPGFGRFQVVELTCHHCCLGDQDAKALAFVLRKRCSSGYMCFLEAIDLSFNNITDDGADALKRAIKYNKRIRSLLLAGNEGIRKTQILVSINKRLKRNKEGRDNWTLLQKLKWLIKGY</sequence>
<dbReference type="SUPFAM" id="SSF52047">
    <property type="entry name" value="RNI-like"/>
    <property type="match status" value="1"/>
</dbReference>
<comment type="caution">
    <text evidence="1">The sequence shown here is derived from an EMBL/GenBank/DDBJ whole genome shotgun (WGS) entry which is preliminary data.</text>
</comment>
<reference evidence="1 2" key="1">
    <citation type="journal article" date="2012" name="BMC Genomics">
        <title>Comparative genomic analysis of human infective Trypanosoma cruzi lineages with the bat-restricted subspecies T. cruzi marinkellei.</title>
        <authorList>
            <person name="Franzen O."/>
            <person name="Talavera-Lopez C."/>
            <person name="Ochaya S."/>
            <person name="Butler C.E."/>
            <person name="Messenger L.A."/>
            <person name="Lewis M.D."/>
            <person name="Llewellyn M.S."/>
            <person name="Marinkelle C.J."/>
            <person name="Tyler K.M."/>
            <person name="Miles M.A."/>
            <person name="Andersson B."/>
        </authorList>
    </citation>
    <scope>NUCLEOTIDE SEQUENCE [LARGE SCALE GENOMIC DNA]</scope>
    <source>
        <strain evidence="1 2">B7</strain>
    </source>
</reference>
<dbReference type="OrthoDB" id="120976at2759"/>
<evidence type="ECO:0000313" key="1">
    <source>
        <dbReference type="EMBL" id="EKF39221.1"/>
    </source>
</evidence>
<dbReference type="SMART" id="SM00368">
    <property type="entry name" value="LRR_RI"/>
    <property type="match status" value="2"/>
</dbReference>
<dbReference type="Proteomes" id="UP000007350">
    <property type="component" value="Unassembled WGS sequence"/>
</dbReference>
<dbReference type="Pfam" id="PF13516">
    <property type="entry name" value="LRR_6"/>
    <property type="match status" value="1"/>
</dbReference>
<proteinExistence type="predicted"/>